<keyword evidence="4" id="KW-1185">Reference proteome</keyword>
<feature type="compositionally biased region" description="Basic and acidic residues" evidence="1">
    <location>
        <begin position="8"/>
        <end position="21"/>
    </location>
</feature>
<dbReference type="SUPFAM" id="SSF52821">
    <property type="entry name" value="Rhodanese/Cell cycle control phosphatase"/>
    <property type="match status" value="1"/>
</dbReference>
<dbReference type="CDD" id="cd00158">
    <property type="entry name" value="RHOD"/>
    <property type="match status" value="1"/>
</dbReference>
<dbReference type="Gene3D" id="3.40.250.10">
    <property type="entry name" value="Rhodanese-like domain"/>
    <property type="match status" value="1"/>
</dbReference>
<dbReference type="PROSITE" id="PS50206">
    <property type="entry name" value="RHODANESE_3"/>
    <property type="match status" value="1"/>
</dbReference>
<protein>
    <submittedName>
        <fullName evidence="3">Rhodanese-like domain-containing protein</fullName>
    </submittedName>
</protein>
<sequence length="115" mass="12546">MACSSAADADKVSLDDARSQHEAGQVTLIDIREPQEHRTGVAAGAVLLPMSQLPQKQMLIPKNPEKPVLLICNTQNRSKATLAALKQQGYQNIRYVEGGMSQWAAKGWPLSRPQP</sequence>
<dbReference type="InterPro" id="IPR001763">
    <property type="entry name" value="Rhodanese-like_dom"/>
</dbReference>
<reference evidence="3" key="1">
    <citation type="submission" date="2023-05" db="EMBL/GenBank/DDBJ databases">
        <title>Limnohabitans sp. strain HM2-2 Genome sequencing and assembly.</title>
        <authorList>
            <person name="Jung Y."/>
        </authorList>
    </citation>
    <scope>NUCLEOTIDE SEQUENCE</scope>
    <source>
        <strain evidence="3">HM2-2</strain>
    </source>
</reference>
<evidence type="ECO:0000256" key="1">
    <source>
        <dbReference type="SAM" id="MobiDB-lite"/>
    </source>
</evidence>
<proteinExistence type="predicted"/>
<dbReference type="InterPro" id="IPR036873">
    <property type="entry name" value="Rhodanese-like_dom_sf"/>
</dbReference>
<dbReference type="Proteomes" id="UP001431902">
    <property type="component" value="Unassembled WGS sequence"/>
</dbReference>
<accession>A0ABT6X807</accession>
<gene>
    <name evidence="3" type="ORF">QLQ16_09695</name>
</gene>
<dbReference type="InterPro" id="IPR050229">
    <property type="entry name" value="GlpE_sulfurtransferase"/>
</dbReference>
<feature type="region of interest" description="Disordered" evidence="1">
    <location>
        <begin position="1"/>
        <end position="23"/>
    </location>
</feature>
<dbReference type="PANTHER" id="PTHR43031:SF1">
    <property type="entry name" value="PYRIDINE NUCLEOTIDE-DISULPHIDE OXIDOREDUCTASE"/>
    <property type="match status" value="1"/>
</dbReference>
<evidence type="ECO:0000313" key="4">
    <source>
        <dbReference type="Proteomes" id="UP001431902"/>
    </source>
</evidence>
<dbReference type="PANTHER" id="PTHR43031">
    <property type="entry name" value="FAD-DEPENDENT OXIDOREDUCTASE"/>
    <property type="match status" value="1"/>
</dbReference>
<name>A0ABT6X807_9BURK</name>
<organism evidence="3 4">
    <name type="scientific">Limnohabitans lacus</name>
    <dbReference type="NCBI Taxonomy" id="3045173"/>
    <lineage>
        <taxon>Bacteria</taxon>
        <taxon>Pseudomonadati</taxon>
        <taxon>Pseudomonadota</taxon>
        <taxon>Betaproteobacteria</taxon>
        <taxon>Burkholderiales</taxon>
        <taxon>Comamonadaceae</taxon>
        <taxon>Limnohabitans</taxon>
    </lineage>
</organism>
<evidence type="ECO:0000313" key="3">
    <source>
        <dbReference type="EMBL" id="MDI9234109.1"/>
    </source>
</evidence>
<dbReference type="EMBL" id="JASGBH010000006">
    <property type="protein sequence ID" value="MDI9234109.1"/>
    <property type="molecule type" value="Genomic_DNA"/>
</dbReference>
<feature type="domain" description="Rhodanese" evidence="2">
    <location>
        <begin position="22"/>
        <end position="112"/>
    </location>
</feature>
<evidence type="ECO:0000259" key="2">
    <source>
        <dbReference type="PROSITE" id="PS50206"/>
    </source>
</evidence>
<dbReference type="Pfam" id="PF00581">
    <property type="entry name" value="Rhodanese"/>
    <property type="match status" value="1"/>
</dbReference>
<comment type="caution">
    <text evidence="3">The sequence shown here is derived from an EMBL/GenBank/DDBJ whole genome shotgun (WGS) entry which is preliminary data.</text>
</comment>
<dbReference type="SMART" id="SM00450">
    <property type="entry name" value="RHOD"/>
    <property type="match status" value="1"/>
</dbReference>